<dbReference type="InterPro" id="IPR010985">
    <property type="entry name" value="Ribbon_hlx_hlx"/>
</dbReference>
<reference evidence="1 2" key="1">
    <citation type="submission" date="2019-07" db="EMBL/GenBank/DDBJ databases">
        <title>Deinococcus detaillus sp. nov., isolated from humus soil in Antarctica.</title>
        <authorList>
            <person name="Zhang K."/>
        </authorList>
    </citation>
    <scope>NUCLEOTIDE SEQUENCE [LARGE SCALE GENOMIC DNA]</scope>
    <source>
        <strain evidence="1 2">H1</strain>
    </source>
</reference>
<evidence type="ECO:0008006" key="3">
    <source>
        <dbReference type="Google" id="ProtNLM"/>
    </source>
</evidence>
<evidence type="ECO:0000313" key="1">
    <source>
        <dbReference type="EMBL" id="TSA83709.1"/>
    </source>
</evidence>
<dbReference type="SUPFAM" id="SSF47598">
    <property type="entry name" value="Ribbon-helix-helix"/>
    <property type="match status" value="1"/>
</dbReference>
<name>A0A553UU11_9DEIO</name>
<dbReference type="OrthoDB" id="3078464at2"/>
<dbReference type="Proteomes" id="UP000316092">
    <property type="component" value="Unassembled WGS sequence"/>
</dbReference>
<sequence>MKHIHLPLSEPLHARLMQAAQANGTTATQLAREAVEHFLAEQHQAALNAELDAYIAEYAGTAFDLDTELEVAGVELLLSQEP</sequence>
<dbReference type="GO" id="GO:0006355">
    <property type="term" value="P:regulation of DNA-templated transcription"/>
    <property type="evidence" value="ECO:0007669"/>
    <property type="project" value="InterPro"/>
</dbReference>
<dbReference type="AlphaFoldDB" id="A0A553UU11"/>
<keyword evidence="2" id="KW-1185">Reference proteome</keyword>
<proteinExistence type="predicted"/>
<dbReference type="RefSeq" id="WP_143721060.1">
    <property type="nucleotide sequence ID" value="NZ_VKDB01000013.1"/>
</dbReference>
<accession>A0A553UU11</accession>
<evidence type="ECO:0000313" key="2">
    <source>
        <dbReference type="Proteomes" id="UP000316092"/>
    </source>
</evidence>
<comment type="caution">
    <text evidence="1">The sequence shown here is derived from an EMBL/GenBank/DDBJ whole genome shotgun (WGS) entry which is preliminary data.</text>
</comment>
<gene>
    <name evidence="1" type="ORF">FNU79_11935</name>
</gene>
<organism evidence="1 2">
    <name type="scientific">Deinococcus detaillensis</name>
    <dbReference type="NCBI Taxonomy" id="2592048"/>
    <lineage>
        <taxon>Bacteria</taxon>
        <taxon>Thermotogati</taxon>
        <taxon>Deinococcota</taxon>
        <taxon>Deinococci</taxon>
        <taxon>Deinococcales</taxon>
        <taxon>Deinococcaceae</taxon>
        <taxon>Deinococcus</taxon>
    </lineage>
</organism>
<dbReference type="EMBL" id="VKDB01000013">
    <property type="protein sequence ID" value="TSA83709.1"/>
    <property type="molecule type" value="Genomic_DNA"/>
</dbReference>
<protein>
    <recommendedName>
        <fullName evidence="3">CopG family transcriptional regulator</fullName>
    </recommendedName>
</protein>